<organism evidence="18 19">
    <name type="scientific">Dreissena polymorpha</name>
    <name type="common">Zebra mussel</name>
    <name type="synonym">Mytilus polymorpha</name>
    <dbReference type="NCBI Taxonomy" id="45954"/>
    <lineage>
        <taxon>Eukaryota</taxon>
        <taxon>Metazoa</taxon>
        <taxon>Spiralia</taxon>
        <taxon>Lophotrochozoa</taxon>
        <taxon>Mollusca</taxon>
        <taxon>Bivalvia</taxon>
        <taxon>Autobranchia</taxon>
        <taxon>Heteroconchia</taxon>
        <taxon>Euheterodonta</taxon>
        <taxon>Imparidentia</taxon>
        <taxon>Neoheterodontei</taxon>
        <taxon>Myida</taxon>
        <taxon>Dreissenoidea</taxon>
        <taxon>Dreissenidae</taxon>
        <taxon>Dreissena</taxon>
    </lineage>
</organism>
<evidence type="ECO:0000256" key="15">
    <source>
        <dbReference type="PROSITE-ProRule" id="PRU01256"/>
    </source>
</evidence>
<evidence type="ECO:0000259" key="17">
    <source>
        <dbReference type="PROSITE" id="PS51908"/>
    </source>
</evidence>
<reference evidence="18" key="1">
    <citation type="journal article" date="2019" name="bioRxiv">
        <title>The Genome of the Zebra Mussel, Dreissena polymorpha: A Resource for Invasive Species Research.</title>
        <authorList>
            <person name="McCartney M.A."/>
            <person name="Auch B."/>
            <person name="Kono T."/>
            <person name="Mallez S."/>
            <person name="Zhang Y."/>
            <person name="Obille A."/>
            <person name="Becker A."/>
            <person name="Abrahante J.E."/>
            <person name="Garbe J."/>
            <person name="Badalamenti J.P."/>
            <person name="Herman A."/>
            <person name="Mangelson H."/>
            <person name="Liachko I."/>
            <person name="Sullivan S."/>
            <person name="Sone E.D."/>
            <person name="Koren S."/>
            <person name="Silverstein K.A.T."/>
            <person name="Beckman K.B."/>
            <person name="Gohl D.M."/>
        </authorList>
    </citation>
    <scope>NUCLEOTIDE SEQUENCE</scope>
    <source>
        <strain evidence="18">Duluth1</strain>
        <tissue evidence="18">Whole animal</tissue>
    </source>
</reference>
<dbReference type="Pfam" id="PF10263">
    <property type="entry name" value="SprT-like"/>
    <property type="match status" value="1"/>
</dbReference>
<dbReference type="GO" id="GO:0003697">
    <property type="term" value="F:single-stranded DNA binding"/>
    <property type="evidence" value="ECO:0007669"/>
    <property type="project" value="InterPro"/>
</dbReference>
<evidence type="ECO:0000256" key="13">
    <source>
        <dbReference type="ARBA" id="ARBA00023242"/>
    </source>
</evidence>
<dbReference type="OrthoDB" id="5236983at2759"/>
<dbReference type="InterPro" id="IPR044245">
    <property type="entry name" value="Spartan"/>
</dbReference>
<keyword evidence="7 15" id="KW-0227">DNA damage</keyword>
<name>A0A9D4KUT8_DREPO</name>
<keyword evidence="5" id="KW-0645">Protease</keyword>
<gene>
    <name evidence="18" type="ORF">DPMN_088579</name>
</gene>
<keyword evidence="4" id="KW-0158">Chromosome</keyword>
<dbReference type="AlphaFoldDB" id="A0A9D4KUT8"/>
<evidence type="ECO:0000256" key="16">
    <source>
        <dbReference type="SAM" id="MobiDB-lite"/>
    </source>
</evidence>
<accession>A0A9D4KUT8</accession>
<evidence type="ECO:0000256" key="6">
    <source>
        <dbReference type="ARBA" id="ARBA00022723"/>
    </source>
</evidence>
<dbReference type="Proteomes" id="UP000828390">
    <property type="component" value="Unassembled WGS sequence"/>
</dbReference>
<feature type="compositionally biased region" description="Basic and acidic residues" evidence="16">
    <location>
        <begin position="566"/>
        <end position="578"/>
    </location>
</feature>
<reference evidence="18" key="2">
    <citation type="submission" date="2020-11" db="EMBL/GenBank/DDBJ databases">
        <authorList>
            <person name="McCartney M.A."/>
            <person name="Auch B."/>
            <person name="Kono T."/>
            <person name="Mallez S."/>
            <person name="Becker A."/>
            <person name="Gohl D.M."/>
            <person name="Silverstein K.A.T."/>
            <person name="Koren S."/>
            <person name="Bechman K.B."/>
            <person name="Herman A."/>
            <person name="Abrahante J.E."/>
            <person name="Garbe J."/>
        </authorList>
    </citation>
    <scope>NUCLEOTIDE SEQUENCE</scope>
    <source>
        <strain evidence="18">Duluth1</strain>
        <tissue evidence="18">Whole animal</tissue>
    </source>
</reference>
<dbReference type="GO" id="GO:0006281">
    <property type="term" value="P:DNA repair"/>
    <property type="evidence" value="ECO:0007669"/>
    <property type="project" value="UniProtKB-KW"/>
</dbReference>
<dbReference type="SMART" id="SM00731">
    <property type="entry name" value="SprT"/>
    <property type="match status" value="1"/>
</dbReference>
<keyword evidence="6" id="KW-0479">Metal-binding</keyword>
<dbReference type="EMBL" id="JAIWYP010000003">
    <property type="protein sequence ID" value="KAH3846280.1"/>
    <property type="molecule type" value="Genomic_DNA"/>
</dbReference>
<dbReference type="GO" id="GO:0008270">
    <property type="term" value="F:zinc ion binding"/>
    <property type="evidence" value="ECO:0007669"/>
    <property type="project" value="UniProtKB-KW"/>
</dbReference>
<evidence type="ECO:0000256" key="2">
    <source>
        <dbReference type="ARBA" id="ARBA00004286"/>
    </source>
</evidence>
<feature type="compositionally biased region" description="Low complexity" evidence="16">
    <location>
        <begin position="432"/>
        <end position="447"/>
    </location>
</feature>
<comment type="similarity">
    <text evidence="3">Belongs to the Spartan family.</text>
</comment>
<feature type="region of interest" description="Disordered" evidence="16">
    <location>
        <begin position="463"/>
        <end position="523"/>
    </location>
</feature>
<feature type="region of interest" description="Disordered" evidence="16">
    <location>
        <begin position="217"/>
        <end position="313"/>
    </location>
</feature>
<keyword evidence="8 15" id="KW-0863">Zinc-finger</keyword>
<dbReference type="InterPro" id="IPR055220">
    <property type="entry name" value="SPRTN_ZBD"/>
</dbReference>
<dbReference type="PANTHER" id="PTHR21220">
    <property type="entry name" value="DNA-DEPENDENT METALLOPROTEASE SPRTN"/>
    <property type="match status" value="1"/>
</dbReference>
<comment type="caution">
    <text evidence="18">The sequence shown here is derived from an EMBL/GenBank/DDBJ whole genome shotgun (WGS) entry which is preliminary data.</text>
</comment>
<comment type="subcellular location">
    <subcellularLocation>
        <location evidence="2">Chromosome</location>
    </subcellularLocation>
    <subcellularLocation>
        <location evidence="1">Nucleus</location>
    </subcellularLocation>
</comment>
<feature type="compositionally biased region" description="Polar residues" evidence="16">
    <location>
        <begin position="415"/>
        <end position="424"/>
    </location>
</feature>
<dbReference type="GO" id="GO:0006508">
    <property type="term" value="P:proteolysis"/>
    <property type="evidence" value="ECO:0007669"/>
    <property type="project" value="UniProtKB-KW"/>
</dbReference>
<keyword evidence="11" id="KW-0482">Metalloprotease</keyword>
<evidence type="ECO:0000256" key="3">
    <source>
        <dbReference type="ARBA" id="ARBA00010724"/>
    </source>
</evidence>
<dbReference type="Gene3D" id="3.30.160.60">
    <property type="entry name" value="Classic Zinc Finger"/>
    <property type="match status" value="1"/>
</dbReference>
<dbReference type="PROSITE" id="PS51908">
    <property type="entry name" value="ZF_UBZ4"/>
    <property type="match status" value="1"/>
</dbReference>
<evidence type="ECO:0000256" key="4">
    <source>
        <dbReference type="ARBA" id="ARBA00022454"/>
    </source>
</evidence>
<evidence type="ECO:0000256" key="10">
    <source>
        <dbReference type="ARBA" id="ARBA00022833"/>
    </source>
</evidence>
<keyword evidence="13" id="KW-0539">Nucleus</keyword>
<proteinExistence type="inferred from homology"/>
<feature type="domain" description="UBZ4-type" evidence="17">
    <location>
        <begin position="613"/>
        <end position="640"/>
    </location>
</feature>
<dbReference type="SMART" id="SM00734">
    <property type="entry name" value="ZnF_Rad18"/>
    <property type="match status" value="1"/>
</dbReference>
<evidence type="ECO:0000313" key="19">
    <source>
        <dbReference type="Proteomes" id="UP000828390"/>
    </source>
</evidence>
<evidence type="ECO:0000256" key="12">
    <source>
        <dbReference type="ARBA" id="ARBA00023204"/>
    </source>
</evidence>
<dbReference type="Pfam" id="PF22934">
    <property type="entry name" value="SPRTN_ZBD"/>
    <property type="match status" value="1"/>
</dbReference>
<dbReference type="GO" id="GO:0031593">
    <property type="term" value="F:polyubiquitin modification-dependent protein binding"/>
    <property type="evidence" value="ECO:0007669"/>
    <property type="project" value="TreeGrafter"/>
</dbReference>
<sequence length="642" mass="71688">MDEDYALALRLQSEIFSGDTDSQITNSDGQYSKEPKSLVDPFWEMTDPNPDIRALFLQFNDRFFWGRLSGIEVKWSPRMTLCAGLCCYEGRGGLCSVRLSVPLLKLRPRKDLVETLLHEMIHAYLFITDNNKDHDGHGPEFHKHMYRINGESGTKISVYHNFHDEVDAYRQHWWRCNGPCQARKPYFGYVKRSMNRPPSKNDTWWAEHQRTCGGTYTKVKEPESYAKKKNKDSKGGGEKKEKEEKEKPKSKNVDIRIFGGTGKVLGAPKVSIPEPANDGSTRNSATITAKEPSTSSFHKSESPSTNYGKNYFSDSDDGDVSVLPGGKTPVKKIVPKNKPVSQGGDAKFMGGAKKKKKVVEFDWSDSEEDEILLNYSKSMDTNVIHEPTVPSKVFDSSDEDIIDSNILDCDKSTQSLKSSDATNTKFHDSKHSLSSTSTQSDSFTSESTSDIRAMLRKVWGEKRFPDNRGGIGAKNKIFKVGNQSVPMKRLSSDSDQQAPKKPRTNEATAQSAGKKAEKPSGVSLTDAVRNYFADNKLNKMNSSKGDHTSDKPHLTSPIEKMFNKIQEKQTQDSKEHGLKAKPLPESGEKVRESQSQLLMGGASSGSGNERLTMLTCPVCCKIVEMSLINEHLDMCLTMQAIT</sequence>
<evidence type="ECO:0000313" key="18">
    <source>
        <dbReference type="EMBL" id="KAH3846280.1"/>
    </source>
</evidence>
<keyword evidence="12 15" id="KW-0234">DNA repair</keyword>
<dbReference type="GO" id="GO:0005694">
    <property type="term" value="C:chromosome"/>
    <property type="evidence" value="ECO:0007669"/>
    <property type="project" value="UniProtKB-SubCell"/>
</dbReference>
<evidence type="ECO:0000256" key="9">
    <source>
        <dbReference type="ARBA" id="ARBA00022801"/>
    </source>
</evidence>
<evidence type="ECO:0000256" key="14">
    <source>
        <dbReference type="ARBA" id="ARBA00030396"/>
    </source>
</evidence>
<keyword evidence="9" id="KW-0378">Hydrolase</keyword>
<feature type="region of interest" description="Disordered" evidence="16">
    <location>
        <begin position="415"/>
        <end position="447"/>
    </location>
</feature>
<feature type="compositionally biased region" description="Basic and acidic residues" evidence="16">
    <location>
        <begin position="218"/>
        <end position="254"/>
    </location>
</feature>
<evidence type="ECO:0000256" key="7">
    <source>
        <dbReference type="ARBA" id="ARBA00022763"/>
    </source>
</evidence>
<feature type="compositionally biased region" description="Polar residues" evidence="16">
    <location>
        <begin position="278"/>
        <end position="308"/>
    </location>
</feature>
<evidence type="ECO:0000256" key="1">
    <source>
        <dbReference type="ARBA" id="ARBA00004123"/>
    </source>
</evidence>
<keyword evidence="19" id="KW-1185">Reference proteome</keyword>
<dbReference type="PANTHER" id="PTHR21220:SF0">
    <property type="entry name" value="DNA-DEPENDENT METALLOPROTEASE SPRTN"/>
    <property type="match status" value="1"/>
</dbReference>
<evidence type="ECO:0000256" key="11">
    <source>
        <dbReference type="ARBA" id="ARBA00023049"/>
    </source>
</evidence>
<dbReference type="GO" id="GO:0004222">
    <property type="term" value="F:metalloendopeptidase activity"/>
    <property type="evidence" value="ECO:0007669"/>
    <property type="project" value="InterPro"/>
</dbReference>
<evidence type="ECO:0000256" key="5">
    <source>
        <dbReference type="ARBA" id="ARBA00022670"/>
    </source>
</evidence>
<keyword evidence="10" id="KW-0862">Zinc</keyword>
<dbReference type="GO" id="GO:0005634">
    <property type="term" value="C:nucleus"/>
    <property type="evidence" value="ECO:0007669"/>
    <property type="project" value="UniProtKB-SubCell"/>
</dbReference>
<evidence type="ECO:0000256" key="8">
    <source>
        <dbReference type="ARBA" id="ARBA00022771"/>
    </source>
</evidence>
<feature type="region of interest" description="Disordered" evidence="16">
    <location>
        <begin position="566"/>
        <end position="606"/>
    </location>
</feature>
<protein>
    <recommendedName>
        <fullName evidence="14">Protein with SprT-like domain at the N terminus</fullName>
    </recommendedName>
</protein>
<dbReference type="InterPro" id="IPR006642">
    <property type="entry name" value="Rad18_UBZ4"/>
</dbReference>
<dbReference type="InterPro" id="IPR006640">
    <property type="entry name" value="SprT-like_domain"/>
</dbReference>